<protein>
    <submittedName>
        <fullName evidence="2">Uncharacterized protein</fullName>
    </submittedName>
</protein>
<organism evidence="2 3">
    <name type="scientific">Aspergillus caelatus</name>
    <dbReference type="NCBI Taxonomy" id="61420"/>
    <lineage>
        <taxon>Eukaryota</taxon>
        <taxon>Fungi</taxon>
        <taxon>Dikarya</taxon>
        <taxon>Ascomycota</taxon>
        <taxon>Pezizomycotina</taxon>
        <taxon>Eurotiomycetes</taxon>
        <taxon>Eurotiomycetidae</taxon>
        <taxon>Eurotiales</taxon>
        <taxon>Aspergillaceae</taxon>
        <taxon>Aspergillus</taxon>
        <taxon>Aspergillus subgen. Circumdati</taxon>
    </lineage>
</organism>
<dbReference type="AlphaFoldDB" id="A0A5N7A6X5"/>
<feature type="region of interest" description="Disordered" evidence="1">
    <location>
        <begin position="48"/>
        <end position="67"/>
    </location>
</feature>
<evidence type="ECO:0000256" key="1">
    <source>
        <dbReference type="SAM" id="MobiDB-lite"/>
    </source>
</evidence>
<gene>
    <name evidence="2" type="ORF">BDV27DRAFT_126647</name>
</gene>
<reference evidence="2 3" key="1">
    <citation type="submission" date="2019-04" db="EMBL/GenBank/DDBJ databases">
        <title>Friends and foes A comparative genomics studyof 23 Aspergillus species from section Flavi.</title>
        <authorList>
            <consortium name="DOE Joint Genome Institute"/>
            <person name="Kjaerbolling I."/>
            <person name="Vesth T."/>
            <person name="Frisvad J.C."/>
            <person name="Nybo J.L."/>
            <person name="Theobald S."/>
            <person name="Kildgaard S."/>
            <person name="Isbrandt T."/>
            <person name="Kuo A."/>
            <person name="Sato A."/>
            <person name="Lyhne E.K."/>
            <person name="Kogle M.E."/>
            <person name="Wiebenga A."/>
            <person name="Kun R.S."/>
            <person name="Lubbers R.J."/>
            <person name="Makela M.R."/>
            <person name="Barry K."/>
            <person name="Chovatia M."/>
            <person name="Clum A."/>
            <person name="Daum C."/>
            <person name="Haridas S."/>
            <person name="He G."/>
            <person name="LaButti K."/>
            <person name="Lipzen A."/>
            <person name="Mondo S."/>
            <person name="Riley R."/>
            <person name="Salamov A."/>
            <person name="Simmons B.A."/>
            <person name="Magnuson J.K."/>
            <person name="Henrissat B."/>
            <person name="Mortensen U.H."/>
            <person name="Larsen T.O."/>
            <person name="Devries R.P."/>
            <person name="Grigoriev I.V."/>
            <person name="Machida M."/>
            <person name="Baker S.E."/>
            <person name="Andersen M.R."/>
        </authorList>
    </citation>
    <scope>NUCLEOTIDE SEQUENCE [LARGE SCALE GENOMIC DNA]</scope>
    <source>
        <strain evidence="2 3">CBS 763.97</strain>
    </source>
</reference>
<sequence>MWWVKNENIQPCGRVFYKRNLTDSRIDRIVWSLKEYIKEYIRQMHTKANGGQQYSEQESNRSLGTAVEKQKIYNDTLVSEDEFSRKEEELQVR</sequence>
<feature type="compositionally biased region" description="Polar residues" evidence="1">
    <location>
        <begin position="49"/>
        <end position="63"/>
    </location>
</feature>
<evidence type="ECO:0000313" key="3">
    <source>
        <dbReference type="Proteomes" id="UP000326268"/>
    </source>
</evidence>
<proteinExistence type="predicted"/>
<name>A0A5N7A6X5_9EURO</name>
<dbReference type="GeneID" id="43651036"/>
<keyword evidence="3" id="KW-1185">Reference proteome</keyword>
<dbReference type="Proteomes" id="UP000326268">
    <property type="component" value="Unassembled WGS sequence"/>
</dbReference>
<dbReference type="RefSeq" id="XP_031928675.1">
    <property type="nucleotide sequence ID" value="XM_032066590.1"/>
</dbReference>
<accession>A0A5N7A6X5</accession>
<evidence type="ECO:0000313" key="2">
    <source>
        <dbReference type="EMBL" id="KAE8365594.1"/>
    </source>
</evidence>
<dbReference type="EMBL" id="ML737628">
    <property type="protein sequence ID" value="KAE8365594.1"/>
    <property type="molecule type" value="Genomic_DNA"/>
</dbReference>